<evidence type="ECO:0000259" key="4">
    <source>
        <dbReference type="Pfam" id="PF14159"/>
    </source>
</evidence>
<keyword evidence="3" id="KW-0472">Membrane</keyword>
<keyword evidence="6" id="KW-1185">Reference proteome</keyword>
<dbReference type="Proteomes" id="UP000317650">
    <property type="component" value="Chromosome 7"/>
</dbReference>
<feature type="region of interest" description="Disordered" evidence="2">
    <location>
        <begin position="251"/>
        <end position="292"/>
    </location>
</feature>
<feature type="transmembrane region" description="Helical" evidence="3">
    <location>
        <begin position="353"/>
        <end position="369"/>
    </location>
</feature>
<dbReference type="InterPro" id="IPR025564">
    <property type="entry name" value="CAAD_dom"/>
</dbReference>
<dbReference type="Pfam" id="PF14159">
    <property type="entry name" value="CAAD"/>
    <property type="match status" value="1"/>
</dbReference>
<feature type="region of interest" description="Disordered" evidence="2">
    <location>
        <begin position="37"/>
        <end position="170"/>
    </location>
</feature>
<evidence type="ECO:0000256" key="3">
    <source>
        <dbReference type="SAM" id="Phobius"/>
    </source>
</evidence>
<sequence>MELSAPPRSLPSLLRRPFVPTISPLLLLSSRRLPNKSLLASRSPKSVPGLNRSIGRPLRATASDEEASTTVVADDGTPKRVVGPSVLVNSSSAQEDVPDEGGEQISEAADDLLPKLNLKVLSSPSASDEETSTTVVADDDTPKPVVGPSFLMNWSSAEEDVPDEGGEQISEAADDLLSNLNLKVLSSPSASDEETSTTVVADDDTPKPVVGPSFLMNSSSAEEDVPDEGGEQISEAADDLLSNLNLKVLSSPSASDEETSTTVVADDDTPKPVVGPSFLMNSSSAEEDVPDEGGEQISEAADDLLSKLNLKLDLKDTYTILFYGAGTLVTLLILSAIISSIESVPLFSKATEVFGLGFTVWFSFRYLIYKENRDELVSKLDDLKQKIAGPSDN</sequence>
<dbReference type="PANTHER" id="PTHR33222">
    <property type="match status" value="1"/>
</dbReference>
<proteinExistence type="predicted"/>
<feature type="compositionally biased region" description="Acidic residues" evidence="2">
    <location>
        <begin position="157"/>
        <end position="166"/>
    </location>
</feature>
<gene>
    <name evidence="5" type="ORF">C4D60_Mb07t16380</name>
</gene>
<keyword evidence="3" id="KW-1133">Transmembrane helix</keyword>
<keyword evidence="3" id="KW-0812">Transmembrane</keyword>
<comment type="subcellular location">
    <subcellularLocation>
        <location evidence="1">Membrane</location>
        <topology evidence="1">Multi-pass membrane protein</topology>
    </subcellularLocation>
</comment>
<feature type="domain" description="Cyanobacterial aminoacyl-tRNA synthetase CAAD" evidence="4">
    <location>
        <begin position="314"/>
        <end position="389"/>
    </location>
</feature>
<comment type="caution">
    <text evidence="5">The sequence shown here is derived from an EMBL/GenBank/DDBJ whole genome shotgun (WGS) entry which is preliminary data.</text>
</comment>
<dbReference type="PANTHER" id="PTHR33222:SF2">
    <property type="entry name" value="PROTEIN CURVATURE THYLAKOID 1D, CHLOROPLASTIC"/>
    <property type="match status" value="1"/>
</dbReference>
<evidence type="ECO:0000256" key="1">
    <source>
        <dbReference type="ARBA" id="ARBA00004141"/>
    </source>
</evidence>
<dbReference type="AlphaFoldDB" id="A0A4S8JFQ6"/>
<accession>A0A4S8JFQ6</accession>
<dbReference type="GO" id="GO:0009535">
    <property type="term" value="C:chloroplast thylakoid membrane"/>
    <property type="evidence" value="ECO:0007669"/>
    <property type="project" value="TreeGrafter"/>
</dbReference>
<organism evidence="5 6">
    <name type="scientific">Musa balbisiana</name>
    <name type="common">Banana</name>
    <dbReference type="NCBI Taxonomy" id="52838"/>
    <lineage>
        <taxon>Eukaryota</taxon>
        <taxon>Viridiplantae</taxon>
        <taxon>Streptophyta</taxon>
        <taxon>Embryophyta</taxon>
        <taxon>Tracheophyta</taxon>
        <taxon>Spermatophyta</taxon>
        <taxon>Magnoliopsida</taxon>
        <taxon>Liliopsida</taxon>
        <taxon>Zingiberales</taxon>
        <taxon>Musaceae</taxon>
        <taxon>Musa</taxon>
    </lineage>
</organism>
<dbReference type="InterPro" id="IPR033344">
    <property type="entry name" value="CURT1"/>
</dbReference>
<feature type="transmembrane region" description="Helical" evidence="3">
    <location>
        <begin position="320"/>
        <end position="341"/>
    </location>
</feature>
<evidence type="ECO:0000256" key="2">
    <source>
        <dbReference type="SAM" id="MobiDB-lite"/>
    </source>
</evidence>
<reference evidence="5 6" key="1">
    <citation type="journal article" date="2019" name="Nat. Plants">
        <title>Genome sequencing of Musa balbisiana reveals subgenome evolution and function divergence in polyploid bananas.</title>
        <authorList>
            <person name="Yao X."/>
        </authorList>
    </citation>
    <scope>NUCLEOTIDE SEQUENCE [LARGE SCALE GENOMIC DNA]</scope>
    <source>
        <strain evidence="6">cv. DH-PKW</strain>
        <tissue evidence="5">Leaves</tissue>
    </source>
</reference>
<dbReference type="STRING" id="52838.A0A4S8JFQ6"/>
<dbReference type="EMBL" id="PYDT01000005">
    <property type="protein sequence ID" value="THU60783.1"/>
    <property type="molecule type" value="Genomic_DNA"/>
</dbReference>
<feature type="region of interest" description="Disordered" evidence="2">
    <location>
        <begin position="187"/>
        <end position="229"/>
    </location>
</feature>
<evidence type="ECO:0000313" key="5">
    <source>
        <dbReference type="EMBL" id="THU60783.1"/>
    </source>
</evidence>
<protein>
    <recommendedName>
        <fullName evidence="4">Cyanobacterial aminoacyl-tRNA synthetase CAAD domain-containing protein</fullName>
    </recommendedName>
</protein>
<evidence type="ECO:0000313" key="6">
    <source>
        <dbReference type="Proteomes" id="UP000317650"/>
    </source>
</evidence>
<name>A0A4S8JFQ6_MUSBA</name>